<dbReference type="InterPro" id="IPR007372">
    <property type="entry name" value="Lipid/polyisoprenoid-bd_YceI"/>
</dbReference>
<evidence type="ECO:0000313" key="3">
    <source>
        <dbReference type="Proteomes" id="UP001196565"/>
    </source>
</evidence>
<dbReference type="SUPFAM" id="SSF101874">
    <property type="entry name" value="YceI-like"/>
    <property type="match status" value="1"/>
</dbReference>
<dbReference type="EMBL" id="JAHYBZ010000005">
    <property type="protein sequence ID" value="MBW6399469.1"/>
    <property type="molecule type" value="Genomic_DNA"/>
</dbReference>
<accession>A0ABS7AE77</accession>
<evidence type="ECO:0000313" key="2">
    <source>
        <dbReference type="EMBL" id="MBW6399469.1"/>
    </source>
</evidence>
<protein>
    <submittedName>
        <fullName evidence="2">YceI family protein</fullName>
    </submittedName>
</protein>
<dbReference type="Proteomes" id="UP001196565">
    <property type="component" value="Unassembled WGS sequence"/>
</dbReference>
<evidence type="ECO:0000259" key="1">
    <source>
        <dbReference type="SMART" id="SM00867"/>
    </source>
</evidence>
<sequence length="199" mass="21577">MTHPIPMPIGRRALAGGLVALAAGPARAETRKRYSFDQKSGTLEFTARHLGILTSTGKFDDFMAELLIDPDRPLTSHVSATVRTAAIDIAYPGAVDLLRSPDFFDVETYPEARFTGAATGQGSLERFTLAGDLTIRGITRPFRMEARLLGRQRDATLGGDVANFSAEGDMKRSEYGMVSDAASISDTIRLSVRVRILLT</sequence>
<reference evidence="2 3" key="1">
    <citation type="submission" date="2021-07" db="EMBL/GenBank/DDBJ databases">
        <authorList>
            <person name="So Y."/>
        </authorList>
    </citation>
    <scope>NUCLEOTIDE SEQUENCE [LARGE SCALE GENOMIC DNA]</scope>
    <source>
        <strain evidence="2 3">HJA6</strain>
    </source>
</reference>
<proteinExistence type="predicted"/>
<name>A0ABS7AE77_9PROT</name>
<keyword evidence="3" id="KW-1185">Reference proteome</keyword>
<dbReference type="InterPro" id="IPR036761">
    <property type="entry name" value="TTHA0802/YceI-like_sf"/>
</dbReference>
<dbReference type="PANTHER" id="PTHR34406">
    <property type="entry name" value="PROTEIN YCEI"/>
    <property type="match status" value="1"/>
</dbReference>
<dbReference type="SMART" id="SM00867">
    <property type="entry name" value="YceI"/>
    <property type="match status" value="1"/>
</dbReference>
<dbReference type="Gene3D" id="2.40.128.110">
    <property type="entry name" value="Lipid/polyisoprenoid-binding, YceI-like"/>
    <property type="match status" value="1"/>
</dbReference>
<gene>
    <name evidence="2" type="ORF">KPL78_16545</name>
</gene>
<dbReference type="RefSeq" id="WP_219764070.1">
    <property type="nucleotide sequence ID" value="NZ_JAHYBZ010000005.1"/>
</dbReference>
<dbReference type="Pfam" id="PF04264">
    <property type="entry name" value="YceI"/>
    <property type="match status" value="1"/>
</dbReference>
<dbReference type="PANTHER" id="PTHR34406:SF1">
    <property type="entry name" value="PROTEIN YCEI"/>
    <property type="match status" value="1"/>
</dbReference>
<comment type="caution">
    <text evidence="2">The sequence shown here is derived from an EMBL/GenBank/DDBJ whole genome shotgun (WGS) entry which is preliminary data.</text>
</comment>
<organism evidence="2 3">
    <name type="scientific">Roseomonas alba</name>
    <dbReference type="NCBI Taxonomy" id="2846776"/>
    <lineage>
        <taxon>Bacteria</taxon>
        <taxon>Pseudomonadati</taxon>
        <taxon>Pseudomonadota</taxon>
        <taxon>Alphaproteobacteria</taxon>
        <taxon>Acetobacterales</taxon>
        <taxon>Roseomonadaceae</taxon>
        <taxon>Roseomonas</taxon>
    </lineage>
</organism>
<feature type="domain" description="Lipid/polyisoprenoid-binding YceI-like" evidence="1">
    <location>
        <begin position="33"/>
        <end position="197"/>
    </location>
</feature>